<dbReference type="Proteomes" id="UP000887013">
    <property type="component" value="Unassembled WGS sequence"/>
</dbReference>
<dbReference type="AlphaFoldDB" id="A0A8X6QIK3"/>
<evidence type="ECO:0000256" key="1">
    <source>
        <dbReference type="SAM" id="SignalP"/>
    </source>
</evidence>
<organism evidence="2 3">
    <name type="scientific">Nephila pilipes</name>
    <name type="common">Giant wood spider</name>
    <name type="synonym">Nephila maculata</name>
    <dbReference type="NCBI Taxonomy" id="299642"/>
    <lineage>
        <taxon>Eukaryota</taxon>
        <taxon>Metazoa</taxon>
        <taxon>Ecdysozoa</taxon>
        <taxon>Arthropoda</taxon>
        <taxon>Chelicerata</taxon>
        <taxon>Arachnida</taxon>
        <taxon>Araneae</taxon>
        <taxon>Araneomorphae</taxon>
        <taxon>Entelegynae</taxon>
        <taxon>Araneoidea</taxon>
        <taxon>Nephilidae</taxon>
        <taxon>Nephila</taxon>
    </lineage>
</organism>
<name>A0A8X6QIK3_NEPPI</name>
<dbReference type="OrthoDB" id="6431950at2759"/>
<feature type="signal peptide" evidence="1">
    <location>
        <begin position="1"/>
        <end position="18"/>
    </location>
</feature>
<feature type="chain" id="PRO_5036502763" evidence="1">
    <location>
        <begin position="19"/>
        <end position="137"/>
    </location>
</feature>
<dbReference type="EMBL" id="BMAW01080716">
    <property type="protein sequence ID" value="GFU20867.1"/>
    <property type="molecule type" value="Genomic_DNA"/>
</dbReference>
<gene>
    <name evidence="2" type="ORF">NPIL_388501</name>
</gene>
<protein>
    <submittedName>
        <fullName evidence="2">Uncharacterized protein</fullName>
    </submittedName>
</protein>
<sequence length="137" mass="15772">MLFPKFLTLLLLFGGSLSEGIVHPSSIEGSHGCGPHPALEIIKSIMDKHRLTLKEVLKIIEKDEDVQQEVSALIGWFDNCMRLDGIRYRRSQQTEVIDTYDSIYKKISEILKEKREFAENKLSFISQNLFKNSPKDF</sequence>
<proteinExistence type="predicted"/>
<comment type="caution">
    <text evidence="2">The sequence shown here is derived from an EMBL/GenBank/DDBJ whole genome shotgun (WGS) entry which is preliminary data.</text>
</comment>
<evidence type="ECO:0000313" key="3">
    <source>
        <dbReference type="Proteomes" id="UP000887013"/>
    </source>
</evidence>
<accession>A0A8X6QIK3</accession>
<keyword evidence="3" id="KW-1185">Reference proteome</keyword>
<reference evidence="2" key="1">
    <citation type="submission" date="2020-08" db="EMBL/GenBank/DDBJ databases">
        <title>Multicomponent nature underlies the extraordinary mechanical properties of spider dragline silk.</title>
        <authorList>
            <person name="Kono N."/>
            <person name="Nakamura H."/>
            <person name="Mori M."/>
            <person name="Yoshida Y."/>
            <person name="Ohtoshi R."/>
            <person name="Malay A.D."/>
            <person name="Moran D.A.P."/>
            <person name="Tomita M."/>
            <person name="Numata K."/>
            <person name="Arakawa K."/>
        </authorList>
    </citation>
    <scope>NUCLEOTIDE SEQUENCE</scope>
</reference>
<evidence type="ECO:0000313" key="2">
    <source>
        <dbReference type="EMBL" id="GFU20867.1"/>
    </source>
</evidence>
<keyword evidence="1" id="KW-0732">Signal</keyword>